<dbReference type="EMBL" id="CP000474">
    <property type="protein sequence ID" value="ABM09449.1"/>
    <property type="molecule type" value="Genomic_DNA"/>
</dbReference>
<accession>A1R6W6</accession>
<reference evidence="7 8" key="1">
    <citation type="journal article" date="2006" name="PLoS Genet.">
        <title>Secrets of soil survival revealed by the genome sequence of Arthrobacter aurescens TC1.</title>
        <authorList>
            <person name="Mongodin E.F."/>
            <person name="Shapir N."/>
            <person name="Daugherty S.C."/>
            <person name="DeBoy R.T."/>
            <person name="Emerson J.B."/>
            <person name="Shvartzbeyn A."/>
            <person name="Radune D."/>
            <person name="Vamathevan J."/>
            <person name="Riggs F."/>
            <person name="Grinberg V."/>
            <person name="Khouri H."/>
            <person name="Wackett L.P."/>
            <person name="Nelson K.E."/>
            <person name="Sadowsky M.J."/>
        </authorList>
    </citation>
    <scope>NUCLEOTIDE SEQUENCE [LARGE SCALE GENOMIC DNA]</scope>
    <source>
        <strain evidence="7 8">TC1</strain>
    </source>
</reference>
<dbReference type="eggNOG" id="COG3296">
    <property type="taxonomic scope" value="Bacteria"/>
</dbReference>
<proteinExistence type="predicted"/>
<name>A1R6W6_PAEAT</name>
<feature type="transmembrane region" description="Helical" evidence="6">
    <location>
        <begin position="124"/>
        <end position="145"/>
    </location>
</feature>
<dbReference type="STRING" id="290340.AAur_2237"/>
<dbReference type="AlphaFoldDB" id="A1R6W6"/>
<keyword evidence="4 6" id="KW-0472">Membrane</keyword>
<feature type="transmembrane region" description="Helical" evidence="6">
    <location>
        <begin position="98"/>
        <end position="118"/>
    </location>
</feature>
<dbReference type="InterPro" id="IPR019109">
    <property type="entry name" value="MamF_MmsF"/>
</dbReference>
<feature type="region of interest" description="Disordered" evidence="5">
    <location>
        <begin position="23"/>
        <end position="44"/>
    </location>
</feature>
<evidence type="ECO:0000256" key="1">
    <source>
        <dbReference type="ARBA" id="ARBA00004141"/>
    </source>
</evidence>
<dbReference type="Pfam" id="PF09685">
    <property type="entry name" value="MamF_MmsF"/>
    <property type="match status" value="1"/>
</dbReference>
<evidence type="ECO:0000313" key="7">
    <source>
        <dbReference type="EMBL" id="ABM09449.1"/>
    </source>
</evidence>
<evidence type="ECO:0000256" key="3">
    <source>
        <dbReference type="ARBA" id="ARBA00022989"/>
    </source>
</evidence>
<evidence type="ECO:0000256" key="5">
    <source>
        <dbReference type="SAM" id="MobiDB-lite"/>
    </source>
</evidence>
<keyword evidence="3 6" id="KW-1133">Transmembrane helix</keyword>
<feature type="transmembrane region" description="Helical" evidence="6">
    <location>
        <begin position="62"/>
        <end position="84"/>
    </location>
</feature>
<evidence type="ECO:0000256" key="4">
    <source>
        <dbReference type="ARBA" id="ARBA00023136"/>
    </source>
</evidence>
<evidence type="ECO:0008006" key="9">
    <source>
        <dbReference type="Google" id="ProtNLM"/>
    </source>
</evidence>
<dbReference type="KEGG" id="aau:AAur_2237"/>
<comment type="subcellular location">
    <subcellularLocation>
        <location evidence="1">Membrane</location>
        <topology evidence="1">Multi-pass membrane protein</topology>
    </subcellularLocation>
</comment>
<evidence type="ECO:0000256" key="2">
    <source>
        <dbReference type="ARBA" id="ARBA00022692"/>
    </source>
</evidence>
<sequence length="163" mass="17498">MVPGSTLGPVFWDSNTAASLQQREDTVADNAPEEPGSAAGRPQYHGAPANALPLTASEDRQWATLAHFGGILGCLPSLLIYLIFRDRGPFTAQESKEALNFTLPPTIAAVLANILVLLPVVGNIFAVIATAIWVALTCFSVSAGIRVNHGQPHRYKVNLRWIK</sequence>
<gene>
    <name evidence="7" type="ordered locus">AAur_2237</name>
</gene>
<keyword evidence="8" id="KW-1185">Reference proteome</keyword>
<evidence type="ECO:0000256" key="6">
    <source>
        <dbReference type="SAM" id="Phobius"/>
    </source>
</evidence>
<organism evidence="7 8">
    <name type="scientific">Paenarthrobacter aurescens (strain TC1)</name>
    <dbReference type="NCBI Taxonomy" id="290340"/>
    <lineage>
        <taxon>Bacteria</taxon>
        <taxon>Bacillati</taxon>
        <taxon>Actinomycetota</taxon>
        <taxon>Actinomycetes</taxon>
        <taxon>Micrococcales</taxon>
        <taxon>Micrococcaceae</taxon>
        <taxon>Paenarthrobacter</taxon>
    </lineage>
</organism>
<keyword evidence="2 6" id="KW-0812">Transmembrane</keyword>
<evidence type="ECO:0000313" key="8">
    <source>
        <dbReference type="Proteomes" id="UP000000637"/>
    </source>
</evidence>
<dbReference type="Proteomes" id="UP000000637">
    <property type="component" value="Chromosome"/>
</dbReference>
<dbReference type="HOGENOM" id="CLU_104196_2_1_11"/>
<protein>
    <recommendedName>
        <fullName evidence="9">DUF4870 domain-containing protein</fullName>
    </recommendedName>
</protein>